<evidence type="ECO:0008006" key="3">
    <source>
        <dbReference type="Google" id="ProtNLM"/>
    </source>
</evidence>
<keyword evidence="2" id="KW-1185">Reference proteome</keyword>
<accession>A0ABP4K3C8</accession>
<evidence type="ECO:0000313" key="1">
    <source>
        <dbReference type="EMBL" id="GAA1492089.1"/>
    </source>
</evidence>
<dbReference type="EMBL" id="BAAAJX010000002">
    <property type="protein sequence ID" value="GAA1492089.1"/>
    <property type="molecule type" value="Genomic_DNA"/>
</dbReference>
<evidence type="ECO:0000313" key="2">
    <source>
        <dbReference type="Proteomes" id="UP001501742"/>
    </source>
</evidence>
<organism evidence="1 2">
    <name type="scientific">Curtobacterium herbarum</name>
    <dbReference type="NCBI Taxonomy" id="150122"/>
    <lineage>
        <taxon>Bacteria</taxon>
        <taxon>Bacillati</taxon>
        <taxon>Actinomycetota</taxon>
        <taxon>Actinomycetes</taxon>
        <taxon>Micrococcales</taxon>
        <taxon>Microbacteriaceae</taxon>
        <taxon>Curtobacterium</taxon>
    </lineage>
</organism>
<name>A0ABP4K3C8_9MICO</name>
<dbReference type="Proteomes" id="UP001501742">
    <property type="component" value="Unassembled WGS sequence"/>
</dbReference>
<gene>
    <name evidence="1" type="ORF">GCM10009627_04350</name>
</gene>
<comment type="caution">
    <text evidence="1">The sequence shown here is derived from an EMBL/GenBank/DDBJ whole genome shotgun (WGS) entry which is preliminary data.</text>
</comment>
<reference evidence="2" key="1">
    <citation type="journal article" date="2019" name="Int. J. Syst. Evol. Microbiol.">
        <title>The Global Catalogue of Microorganisms (GCM) 10K type strain sequencing project: providing services to taxonomists for standard genome sequencing and annotation.</title>
        <authorList>
            <consortium name="The Broad Institute Genomics Platform"/>
            <consortium name="The Broad Institute Genome Sequencing Center for Infectious Disease"/>
            <person name="Wu L."/>
            <person name="Ma J."/>
        </authorList>
    </citation>
    <scope>NUCLEOTIDE SEQUENCE [LARGE SCALE GENOMIC DNA]</scope>
    <source>
        <strain evidence="2">JCM 12140</strain>
    </source>
</reference>
<dbReference type="RefSeq" id="WP_204609012.1">
    <property type="nucleotide sequence ID" value="NZ_BAAAJX010000002.1"/>
</dbReference>
<proteinExistence type="predicted"/>
<sequence>MKRADLIRDLRQRADRLGVPFVFLRHGGRHDVFLFGGERIEIPRHREVREMLARAIIRACDDGKDGR</sequence>
<protein>
    <recommendedName>
        <fullName evidence="3">Type II toxin-antitoxin system HicA family toxin</fullName>
    </recommendedName>
</protein>